<gene>
    <name evidence="1" type="ORF">E6H02_08645</name>
</gene>
<protein>
    <submittedName>
        <fullName evidence="1">Uncharacterized protein</fullName>
    </submittedName>
</protein>
<name>A0A537LPC4_9BACT</name>
<reference evidence="1 2" key="1">
    <citation type="journal article" date="2019" name="Nat. Microbiol.">
        <title>Mediterranean grassland soil C-N compound turnover is dependent on rainfall and depth, and is mediated by genomically divergent microorganisms.</title>
        <authorList>
            <person name="Diamond S."/>
            <person name="Andeer P.F."/>
            <person name="Li Z."/>
            <person name="Crits-Christoph A."/>
            <person name="Burstein D."/>
            <person name="Anantharaman K."/>
            <person name="Lane K.R."/>
            <person name="Thomas B.C."/>
            <person name="Pan C."/>
            <person name="Northen T.R."/>
            <person name="Banfield J.F."/>
        </authorList>
    </citation>
    <scope>NUCLEOTIDE SEQUENCE [LARGE SCALE GENOMIC DNA]</scope>
    <source>
        <strain evidence="1">NP_5</strain>
    </source>
</reference>
<sequence>MTSSFETKALKVSSLVLQYYNAANQGGALLSVPLSSTDLYLVRRIDIAATVQGVASVTPFTVDTQAVVRAGR</sequence>
<dbReference type="AlphaFoldDB" id="A0A537LPC4"/>
<evidence type="ECO:0000313" key="2">
    <source>
        <dbReference type="Proteomes" id="UP000320393"/>
    </source>
</evidence>
<comment type="caution">
    <text evidence="1">The sequence shown here is derived from an EMBL/GenBank/DDBJ whole genome shotgun (WGS) entry which is preliminary data.</text>
</comment>
<evidence type="ECO:0000313" key="1">
    <source>
        <dbReference type="EMBL" id="TMJ09853.1"/>
    </source>
</evidence>
<dbReference type="Proteomes" id="UP000320393">
    <property type="component" value="Unassembled WGS sequence"/>
</dbReference>
<dbReference type="EMBL" id="VBAM01000327">
    <property type="protein sequence ID" value="TMJ09853.1"/>
    <property type="molecule type" value="Genomic_DNA"/>
</dbReference>
<accession>A0A537LPC4</accession>
<proteinExistence type="predicted"/>
<organism evidence="1 2">
    <name type="scientific">Candidatus Segetimicrobium genomatis</name>
    <dbReference type="NCBI Taxonomy" id="2569760"/>
    <lineage>
        <taxon>Bacteria</taxon>
        <taxon>Bacillati</taxon>
        <taxon>Candidatus Sysuimicrobiota</taxon>
        <taxon>Candidatus Sysuimicrobiia</taxon>
        <taxon>Candidatus Sysuimicrobiales</taxon>
        <taxon>Candidatus Segetimicrobiaceae</taxon>
        <taxon>Candidatus Segetimicrobium</taxon>
    </lineage>
</organism>